<evidence type="ECO:0000313" key="3">
    <source>
        <dbReference type="Proteomes" id="UP000821837"/>
    </source>
</evidence>
<dbReference type="Proteomes" id="UP000821837">
    <property type="component" value="Chromosome 10"/>
</dbReference>
<feature type="compositionally biased region" description="Polar residues" evidence="1">
    <location>
        <begin position="1"/>
        <end position="18"/>
    </location>
</feature>
<evidence type="ECO:0000256" key="1">
    <source>
        <dbReference type="SAM" id="MobiDB-lite"/>
    </source>
</evidence>
<feature type="region of interest" description="Disordered" evidence="1">
    <location>
        <begin position="1"/>
        <end position="35"/>
    </location>
</feature>
<comment type="caution">
    <text evidence="2">The sequence shown here is derived from an EMBL/GenBank/DDBJ whole genome shotgun (WGS) entry which is preliminary data.</text>
</comment>
<evidence type="ECO:0000313" key="2">
    <source>
        <dbReference type="EMBL" id="KAH7975929.1"/>
    </source>
</evidence>
<reference evidence="2" key="1">
    <citation type="journal article" date="2020" name="Cell">
        <title>Large-Scale Comparative Analyses of Tick Genomes Elucidate Their Genetic Diversity and Vector Capacities.</title>
        <authorList>
            <consortium name="Tick Genome and Microbiome Consortium (TIGMIC)"/>
            <person name="Jia N."/>
            <person name="Wang J."/>
            <person name="Shi W."/>
            <person name="Du L."/>
            <person name="Sun Y."/>
            <person name="Zhan W."/>
            <person name="Jiang J.F."/>
            <person name="Wang Q."/>
            <person name="Zhang B."/>
            <person name="Ji P."/>
            <person name="Bell-Sakyi L."/>
            <person name="Cui X.M."/>
            <person name="Yuan T.T."/>
            <person name="Jiang B.G."/>
            <person name="Yang W.F."/>
            <person name="Lam T.T."/>
            <person name="Chang Q.C."/>
            <person name="Ding S.J."/>
            <person name="Wang X.J."/>
            <person name="Zhu J.G."/>
            <person name="Ruan X.D."/>
            <person name="Zhao L."/>
            <person name="Wei J.T."/>
            <person name="Ye R.Z."/>
            <person name="Que T.C."/>
            <person name="Du C.H."/>
            <person name="Zhou Y.H."/>
            <person name="Cheng J.X."/>
            <person name="Dai P.F."/>
            <person name="Guo W.B."/>
            <person name="Han X.H."/>
            <person name="Huang E.J."/>
            <person name="Li L.F."/>
            <person name="Wei W."/>
            <person name="Gao Y.C."/>
            <person name="Liu J.Z."/>
            <person name="Shao H.Z."/>
            <person name="Wang X."/>
            <person name="Wang C.C."/>
            <person name="Yang T.C."/>
            <person name="Huo Q.B."/>
            <person name="Li W."/>
            <person name="Chen H.Y."/>
            <person name="Chen S.E."/>
            <person name="Zhou L.G."/>
            <person name="Ni X.B."/>
            <person name="Tian J.H."/>
            <person name="Sheng Y."/>
            <person name="Liu T."/>
            <person name="Pan Y.S."/>
            <person name="Xia L.Y."/>
            <person name="Li J."/>
            <person name="Zhao F."/>
            <person name="Cao W.C."/>
        </authorList>
    </citation>
    <scope>NUCLEOTIDE SEQUENCE</scope>
    <source>
        <strain evidence="2">Rsan-2018</strain>
    </source>
</reference>
<accession>A0A9D4QDT8</accession>
<keyword evidence="3" id="KW-1185">Reference proteome</keyword>
<dbReference type="AlphaFoldDB" id="A0A9D4QDT8"/>
<feature type="region of interest" description="Disordered" evidence="1">
    <location>
        <begin position="60"/>
        <end position="86"/>
    </location>
</feature>
<protein>
    <submittedName>
        <fullName evidence="2">Uncharacterized protein</fullName>
    </submittedName>
</protein>
<sequence length="118" mass="13302">MASTGPQDDPTSMQTEVNAENPDTESAWTYDVNSGKTTGKEHIEWLQIGRKAKRASELIQASNEQPEKEHMPTQKSSKQRNLKMPPFPTNDFKIVYRPQAGLNFSKWSLTSITHAIGR</sequence>
<feature type="compositionally biased region" description="Polar residues" evidence="1">
    <location>
        <begin position="24"/>
        <end position="35"/>
    </location>
</feature>
<dbReference type="EMBL" id="JABSTV010001246">
    <property type="protein sequence ID" value="KAH7975929.1"/>
    <property type="molecule type" value="Genomic_DNA"/>
</dbReference>
<reference evidence="2" key="2">
    <citation type="submission" date="2021-09" db="EMBL/GenBank/DDBJ databases">
        <authorList>
            <person name="Jia N."/>
            <person name="Wang J."/>
            <person name="Shi W."/>
            <person name="Du L."/>
            <person name="Sun Y."/>
            <person name="Zhan W."/>
            <person name="Jiang J."/>
            <person name="Wang Q."/>
            <person name="Zhang B."/>
            <person name="Ji P."/>
            <person name="Sakyi L.B."/>
            <person name="Cui X."/>
            <person name="Yuan T."/>
            <person name="Jiang B."/>
            <person name="Yang W."/>
            <person name="Lam T.T.-Y."/>
            <person name="Chang Q."/>
            <person name="Ding S."/>
            <person name="Wang X."/>
            <person name="Zhu J."/>
            <person name="Ruan X."/>
            <person name="Zhao L."/>
            <person name="Wei J."/>
            <person name="Que T."/>
            <person name="Du C."/>
            <person name="Cheng J."/>
            <person name="Dai P."/>
            <person name="Han X."/>
            <person name="Huang E."/>
            <person name="Gao Y."/>
            <person name="Liu J."/>
            <person name="Shao H."/>
            <person name="Ye R."/>
            <person name="Li L."/>
            <person name="Wei W."/>
            <person name="Wang X."/>
            <person name="Wang C."/>
            <person name="Huo Q."/>
            <person name="Li W."/>
            <person name="Guo W."/>
            <person name="Chen H."/>
            <person name="Chen S."/>
            <person name="Zhou L."/>
            <person name="Zhou L."/>
            <person name="Ni X."/>
            <person name="Tian J."/>
            <person name="Zhou Y."/>
            <person name="Sheng Y."/>
            <person name="Liu T."/>
            <person name="Pan Y."/>
            <person name="Xia L."/>
            <person name="Li J."/>
            <person name="Zhao F."/>
            <person name="Cao W."/>
        </authorList>
    </citation>
    <scope>NUCLEOTIDE SEQUENCE</scope>
    <source>
        <strain evidence="2">Rsan-2018</strain>
        <tissue evidence="2">Larvae</tissue>
    </source>
</reference>
<proteinExistence type="predicted"/>
<organism evidence="2 3">
    <name type="scientific">Rhipicephalus sanguineus</name>
    <name type="common">Brown dog tick</name>
    <name type="synonym">Ixodes sanguineus</name>
    <dbReference type="NCBI Taxonomy" id="34632"/>
    <lineage>
        <taxon>Eukaryota</taxon>
        <taxon>Metazoa</taxon>
        <taxon>Ecdysozoa</taxon>
        <taxon>Arthropoda</taxon>
        <taxon>Chelicerata</taxon>
        <taxon>Arachnida</taxon>
        <taxon>Acari</taxon>
        <taxon>Parasitiformes</taxon>
        <taxon>Ixodida</taxon>
        <taxon>Ixodoidea</taxon>
        <taxon>Ixodidae</taxon>
        <taxon>Rhipicephalinae</taxon>
        <taxon>Rhipicephalus</taxon>
        <taxon>Rhipicephalus</taxon>
    </lineage>
</organism>
<gene>
    <name evidence="2" type="ORF">HPB52_006806</name>
</gene>
<name>A0A9D4QDT8_RHISA</name>